<evidence type="ECO:0000256" key="1">
    <source>
        <dbReference type="SAM" id="MobiDB-lite"/>
    </source>
</evidence>
<proteinExistence type="predicted"/>
<organism evidence="2 3">
    <name type="scientific">Meganyctiphanes norvegica</name>
    <name type="common">Northern krill</name>
    <name type="synonym">Thysanopoda norvegica</name>
    <dbReference type="NCBI Taxonomy" id="48144"/>
    <lineage>
        <taxon>Eukaryota</taxon>
        <taxon>Metazoa</taxon>
        <taxon>Ecdysozoa</taxon>
        <taxon>Arthropoda</taxon>
        <taxon>Crustacea</taxon>
        <taxon>Multicrustacea</taxon>
        <taxon>Malacostraca</taxon>
        <taxon>Eumalacostraca</taxon>
        <taxon>Eucarida</taxon>
        <taxon>Euphausiacea</taxon>
        <taxon>Euphausiidae</taxon>
        <taxon>Meganyctiphanes</taxon>
    </lineage>
</organism>
<keyword evidence="3" id="KW-1185">Reference proteome</keyword>
<feature type="compositionally biased region" description="Polar residues" evidence="1">
    <location>
        <begin position="207"/>
        <end position="217"/>
    </location>
</feature>
<feature type="non-terminal residue" evidence="2">
    <location>
        <position position="225"/>
    </location>
</feature>
<accession>A0AAV2Q8K6</accession>
<dbReference type="AlphaFoldDB" id="A0AAV2Q8K6"/>
<evidence type="ECO:0000313" key="2">
    <source>
        <dbReference type="EMBL" id="CAL4075125.1"/>
    </source>
</evidence>
<feature type="region of interest" description="Disordered" evidence="1">
    <location>
        <begin position="181"/>
        <end position="225"/>
    </location>
</feature>
<comment type="caution">
    <text evidence="2">The sequence shown here is derived from an EMBL/GenBank/DDBJ whole genome shotgun (WGS) entry which is preliminary data.</text>
</comment>
<name>A0AAV2Q8K6_MEGNR</name>
<evidence type="ECO:0000313" key="3">
    <source>
        <dbReference type="Proteomes" id="UP001497623"/>
    </source>
</evidence>
<dbReference type="Proteomes" id="UP001497623">
    <property type="component" value="Unassembled WGS sequence"/>
</dbReference>
<feature type="compositionally biased region" description="Polar residues" evidence="1">
    <location>
        <begin position="181"/>
        <end position="190"/>
    </location>
</feature>
<dbReference type="EMBL" id="CAXKWB010004741">
    <property type="protein sequence ID" value="CAL4075125.1"/>
    <property type="molecule type" value="Genomic_DNA"/>
</dbReference>
<sequence length="225" mass="25386">MERYLTKGFTIGVVHNLKEIMGKEGGKSNDIFAKIANAVGKKNDQIGSSKVSLMRRESQRKSRGSIKHRIKIENELLLQTYDPEKIVEYNRNLEHYSSKSRVAYAKFKVAALKKENETKSSGIKIENEFLLQTNDPEKIIEYNRNLENYTSQSRVAYAKFKVAALKNKNIDETEILSSIQESTHASTAENSILPEVDGSKPAPPLTTDLTIPTQTLEKSTHSPEK</sequence>
<protein>
    <submittedName>
        <fullName evidence="2">Uncharacterized protein</fullName>
    </submittedName>
</protein>
<reference evidence="2 3" key="1">
    <citation type="submission" date="2024-05" db="EMBL/GenBank/DDBJ databases">
        <authorList>
            <person name="Wallberg A."/>
        </authorList>
    </citation>
    <scope>NUCLEOTIDE SEQUENCE [LARGE SCALE GENOMIC DNA]</scope>
</reference>
<gene>
    <name evidence="2" type="ORF">MNOR_LOCUS9702</name>
</gene>